<organism evidence="2 3">
    <name type="scientific">Luteibacter flocculans</name>
    <dbReference type="NCBI Taxonomy" id="2780091"/>
    <lineage>
        <taxon>Bacteria</taxon>
        <taxon>Pseudomonadati</taxon>
        <taxon>Pseudomonadota</taxon>
        <taxon>Gammaproteobacteria</taxon>
        <taxon>Lysobacterales</taxon>
        <taxon>Rhodanobacteraceae</taxon>
        <taxon>Luteibacter</taxon>
    </lineage>
</organism>
<evidence type="ECO:0000313" key="2">
    <source>
        <dbReference type="EMBL" id="URL59863.1"/>
    </source>
</evidence>
<keyword evidence="3" id="KW-1185">Reference proteome</keyword>
<dbReference type="Gene3D" id="3.40.50.300">
    <property type="entry name" value="P-loop containing nucleotide triphosphate hydrolases"/>
    <property type="match status" value="1"/>
</dbReference>
<sequence length="644" mass="73291">MSLQIAKIILYSRKGEVRELPFKQGSLNVLTGASKSGKSAIIDIVDYCTGRSTCNVADGVIRKYVGWYAVLFQLGDSQIFVSRRNPEVGEKTSPDIYVERGSIIDTPAFEALRKNSTADSLETFLGTVVGINENEHRPPAPTRNALQATFRHALLFCFQDQNDVDSKQRLFHRQGEDFMNQAIKDTLPYFLGAIDEDALLKQSLLEQARRQLRQLERRAKDGRASEVEEFPRGRRLLEEAQQVGLISDRTHVLDEELIETLRTAISENRVPTDFIGIDGEDLLIALRAERQAMRNKLAQISEEARATRSFAFDTNGYLREAAEQRARLSAVGLVKSHDLDCHHCPVCQSVLDVPVPTAAQLERSLESLSAQLEAVEAENPRLQVRLARILEQKMRIEDELRENHQRISERIRENESLRAQQEIFVQQARVGGKIIQYLDAHRTATGMDAMRDAYRELRTRIEMLEADLDEETTRERIGTFLNIIGRYMTEYSDKLDLEHVGSQLRLDIRNLTVIADTMDGPVPLYSMGSGENWVGYHVLVHLALHKWFRLKGRPVPGFLILDQPSQAHYPPERDANGALEGLRDEDQQAVLKLFQLIATAAEELAPELQIIVLDHADLKRDWFDRTVIERWRGGKKLIPDSWLN</sequence>
<keyword evidence="1" id="KW-0175">Coiled coil</keyword>
<accession>A0ABY4T7F5</accession>
<dbReference type="InterPro" id="IPR027417">
    <property type="entry name" value="P-loop_NTPase"/>
</dbReference>
<evidence type="ECO:0000313" key="3">
    <source>
        <dbReference type="Proteomes" id="UP001056681"/>
    </source>
</evidence>
<protein>
    <submittedName>
        <fullName evidence="2">DUF3732 domain-containing protein</fullName>
    </submittedName>
</protein>
<dbReference type="EMBL" id="CP063231">
    <property type="protein sequence ID" value="URL59863.1"/>
    <property type="molecule type" value="Genomic_DNA"/>
</dbReference>
<reference evidence="2" key="1">
    <citation type="submission" date="2020-10" db="EMBL/GenBank/DDBJ databases">
        <title>Whole-genome sequence of Luteibacter sp. EIF3.</title>
        <authorList>
            <person name="Friedrich I."/>
            <person name="Hertel R."/>
            <person name="Daniel R."/>
        </authorList>
    </citation>
    <scope>NUCLEOTIDE SEQUENCE</scope>
    <source>
        <strain evidence="2">EIF3</strain>
    </source>
</reference>
<dbReference type="Pfam" id="PF12532">
    <property type="entry name" value="DUF3732"/>
    <property type="match status" value="1"/>
</dbReference>
<proteinExistence type="predicted"/>
<dbReference type="Proteomes" id="UP001056681">
    <property type="component" value="Chromosome"/>
</dbReference>
<name>A0ABY4T7F5_9GAMM</name>
<feature type="coiled-coil region" evidence="1">
    <location>
        <begin position="358"/>
        <end position="406"/>
    </location>
</feature>
<dbReference type="RefSeq" id="WP_250340349.1">
    <property type="nucleotide sequence ID" value="NZ_CP063231.1"/>
</dbReference>
<dbReference type="InterPro" id="IPR022205">
    <property type="entry name" value="DUF3732"/>
</dbReference>
<dbReference type="SUPFAM" id="SSF52540">
    <property type="entry name" value="P-loop containing nucleoside triphosphate hydrolases"/>
    <property type="match status" value="1"/>
</dbReference>
<feature type="coiled-coil region" evidence="1">
    <location>
        <begin position="447"/>
        <end position="474"/>
    </location>
</feature>
<evidence type="ECO:0000256" key="1">
    <source>
        <dbReference type="SAM" id="Coils"/>
    </source>
</evidence>
<gene>
    <name evidence="2" type="ORF">IM816_07170</name>
</gene>
<feature type="coiled-coil region" evidence="1">
    <location>
        <begin position="198"/>
        <end position="225"/>
    </location>
</feature>